<sequence>MATAGAVALLLRNQLVGELQILQTFNHDLTGSTAQTLTGSSTVTPSPLISQATPQWPSASGTPATTNPLLAPKTNTLTVSNIQAGHAGSTLQNCHHKTRWERFGHGLCTSCNE</sequence>
<proteinExistence type="predicted"/>
<evidence type="ECO:0000256" key="1">
    <source>
        <dbReference type="SAM" id="MobiDB-lite"/>
    </source>
</evidence>
<evidence type="ECO:0000313" key="2">
    <source>
        <dbReference type="EMBL" id="KZM19849.1"/>
    </source>
</evidence>
<dbReference type="EMBL" id="JYNV01000290">
    <property type="protein sequence ID" value="KZM19849.1"/>
    <property type="molecule type" value="Genomic_DNA"/>
</dbReference>
<dbReference type="Proteomes" id="UP000076837">
    <property type="component" value="Unassembled WGS sequence"/>
</dbReference>
<keyword evidence="3" id="KW-1185">Reference proteome</keyword>
<dbReference type="AlphaFoldDB" id="A0A162Y6V8"/>
<reference evidence="2 3" key="1">
    <citation type="journal article" date="2016" name="Sci. Rep.">
        <title>Draft genome sequencing and secretome analysis of fungal phytopathogen Ascochyta rabiei provides insight into the necrotrophic effector repertoire.</title>
        <authorList>
            <person name="Verma S."/>
            <person name="Gazara R.K."/>
            <person name="Nizam S."/>
            <person name="Parween S."/>
            <person name="Chattopadhyay D."/>
            <person name="Verma P.K."/>
        </authorList>
    </citation>
    <scope>NUCLEOTIDE SEQUENCE [LARGE SCALE GENOMIC DNA]</scope>
    <source>
        <strain evidence="2 3">ArDII</strain>
    </source>
</reference>
<evidence type="ECO:0000313" key="3">
    <source>
        <dbReference type="Proteomes" id="UP000076837"/>
    </source>
</evidence>
<gene>
    <name evidence="2" type="ORF">ST47_g9231</name>
</gene>
<accession>A0A162Y6V8</accession>
<protein>
    <submittedName>
        <fullName evidence="2">Uncharacterized protein</fullName>
    </submittedName>
</protein>
<feature type="region of interest" description="Disordered" evidence="1">
    <location>
        <begin position="36"/>
        <end position="72"/>
    </location>
</feature>
<name>A0A162Y6V8_DIDRA</name>
<comment type="caution">
    <text evidence="2">The sequence shown here is derived from an EMBL/GenBank/DDBJ whole genome shotgun (WGS) entry which is preliminary data.</text>
</comment>
<organism evidence="2 3">
    <name type="scientific">Didymella rabiei</name>
    <name type="common">Chickpea ascochyta blight fungus</name>
    <name type="synonym">Mycosphaerella rabiei</name>
    <dbReference type="NCBI Taxonomy" id="5454"/>
    <lineage>
        <taxon>Eukaryota</taxon>
        <taxon>Fungi</taxon>
        <taxon>Dikarya</taxon>
        <taxon>Ascomycota</taxon>
        <taxon>Pezizomycotina</taxon>
        <taxon>Dothideomycetes</taxon>
        <taxon>Pleosporomycetidae</taxon>
        <taxon>Pleosporales</taxon>
        <taxon>Pleosporineae</taxon>
        <taxon>Didymellaceae</taxon>
        <taxon>Ascochyta</taxon>
    </lineage>
</organism>